<name>A0A0W0GJE9_9CHLR</name>
<evidence type="ECO:0000313" key="1">
    <source>
        <dbReference type="EMBL" id="KTB48669.1"/>
    </source>
</evidence>
<reference evidence="1 2" key="1">
    <citation type="submission" date="2015-06" db="EMBL/GenBank/DDBJ databases">
        <title>Genome sequence of the organohalide-respiring Dehalogenimonas alkenigignens type strain (IP3-3T).</title>
        <authorList>
            <person name="Key T.A."/>
            <person name="Richmond D.P."/>
            <person name="Bowman K.S."/>
            <person name="Cho Y.-J."/>
            <person name="Chun J."/>
            <person name="da Costa M.S."/>
            <person name="Rainey F.A."/>
            <person name="Moe W.M."/>
        </authorList>
    </citation>
    <scope>NUCLEOTIDE SEQUENCE [LARGE SCALE GENOMIC DNA]</scope>
    <source>
        <strain evidence="1 2">IP3-3</strain>
    </source>
</reference>
<gene>
    <name evidence="1" type="ORF">DEALK_15160</name>
</gene>
<keyword evidence="2" id="KW-1185">Reference proteome</keyword>
<protein>
    <submittedName>
        <fullName evidence="1">Uncharacterized protein</fullName>
    </submittedName>
</protein>
<evidence type="ECO:0000313" key="2">
    <source>
        <dbReference type="Proteomes" id="UP000053947"/>
    </source>
</evidence>
<proteinExistence type="predicted"/>
<comment type="caution">
    <text evidence="1">The sequence shown here is derived from an EMBL/GenBank/DDBJ whole genome shotgun (WGS) entry which is preliminary data.</text>
</comment>
<dbReference type="EMBL" id="LFDV01000002">
    <property type="protein sequence ID" value="KTB48669.1"/>
    <property type="molecule type" value="Genomic_DNA"/>
</dbReference>
<dbReference type="AlphaFoldDB" id="A0A0W0GJE9"/>
<organism evidence="1 2">
    <name type="scientific">Dehalogenimonas alkenigignens</name>
    <dbReference type="NCBI Taxonomy" id="1217799"/>
    <lineage>
        <taxon>Bacteria</taxon>
        <taxon>Bacillati</taxon>
        <taxon>Chloroflexota</taxon>
        <taxon>Dehalococcoidia</taxon>
        <taxon>Dehalococcoidales</taxon>
        <taxon>Dehalococcoidaceae</taxon>
        <taxon>Dehalogenimonas</taxon>
    </lineage>
</organism>
<dbReference type="Proteomes" id="UP000053947">
    <property type="component" value="Unassembled WGS sequence"/>
</dbReference>
<dbReference type="STRING" id="1217799.DEALK_15160"/>
<dbReference type="RefSeq" id="WP_058439614.1">
    <property type="nucleotide sequence ID" value="NZ_KQ758903.1"/>
</dbReference>
<sequence length="293" mass="34872">MGKQSAPSPEELEFIYKEFSKGSTDQAVIDEMQENEGFPRRNLRAIRQRRREWEAAKKSLGQRQIQEIDPTILHAREEHANEIRDLLTKWRHVIPEPSPIFAKADFRRVGFNDLPWDLNGVRNVQLFSVLPQHLSDPEFWKKYREFESDYSEFVRSVMQFISDIRSWGEKWPNVQITDRFEDTTLRYLSAKTYDEPHINYCIRGKGLYAQVFIDHDEPWEEIRVLNILSEQGTDFSEKYQAMVGKLENSQLYHRIQELDKKLMNSEEHIKNRIERALLSREYLNNVCEFCPGN</sequence>
<accession>A0A0W0GJE9</accession>